<reference evidence="14" key="1">
    <citation type="submission" date="2020-05" db="EMBL/GenBank/DDBJ databases">
        <authorList>
            <person name="Chiriac C."/>
            <person name="Salcher M."/>
            <person name="Ghai R."/>
            <person name="Kavagutti S V."/>
        </authorList>
    </citation>
    <scope>NUCLEOTIDE SEQUENCE</scope>
</reference>
<dbReference type="PANTHER" id="PTHR43221">
    <property type="entry name" value="PROTEASE HTPX"/>
    <property type="match status" value="1"/>
</dbReference>
<dbReference type="Gene3D" id="3.30.2010.10">
    <property type="entry name" value="Metalloproteases ('zincins'), catalytic domain"/>
    <property type="match status" value="1"/>
</dbReference>
<feature type="transmembrane region" description="Helical" evidence="12">
    <location>
        <begin position="65"/>
        <end position="83"/>
    </location>
</feature>
<dbReference type="Pfam" id="PF01435">
    <property type="entry name" value="Peptidase_M48"/>
    <property type="match status" value="1"/>
</dbReference>
<dbReference type="GO" id="GO:0006508">
    <property type="term" value="P:proteolysis"/>
    <property type="evidence" value="ECO:0007669"/>
    <property type="project" value="UniProtKB-KW"/>
</dbReference>
<evidence type="ECO:0000256" key="9">
    <source>
        <dbReference type="ARBA" id="ARBA00022989"/>
    </source>
</evidence>
<dbReference type="AlphaFoldDB" id="A0A6J6H0A8"/>
<keyword evidence="9 12" id="KW-1133">Transmembrane helix</keyword>
<comment type="subcellular location">
    <subcellularLocation>
        <location evidence="2">Cell membrane</location>
        <topology evidence="2">Multi-pass membrane protein</topology>
    </subcellularLocation>
</comment>
<keyword evidence="11 12" id="KW-0472">Membrane</keyword>
<organism evidence="14">
    <name type="scientific">freshwater metagenome</name>
    <dbReference type="NCBI Taxonomy" id="449393"/>
    <lineage>
        <taxon>unclassified sequences</taxon>
        <taxon>metagenomes</taxon>
        <taxon>ecological metagenomes</taxon>
    </lineage>
</organism>
<evidence type="ECO:0000256" key="12">
    <source>
        <dbReference type="SAM" id="Phobius"/>
    </source>
</evidence>
<feature type="transmembrane region" description="Helical" evidence="12">
    <location>
        <begin position="220"/>
        <end position="242"/>
    </location>
</feature>
<evidence type="ECO:0000256" key="3">
    <source>
        <dbReference type="ARBA" id="ARBA00022475"/>
    </source>
</evidence>
<evidence type="ECO:0000256" key="10">
    <source>
        <dbReference type="ARBA" id="ARBA00023049"/>
    </source>
</evidence>
<evidence type="ECO:0000259" key="13">
    <source>
        <dbReference type="Pfam" id="PF01435"/>
    </source>
</evidence>
<evidence type="ECO:0000256" key="7">
    <source>
        <dbReference type="ARBA" id="ARBA00022801"/>
    </source>
</evidence>
<keyword evidence="7" id="KW-0378">Hydrolase</keyword>
<evidence type="ECO:0000256" key="5">
    <source>
        <dbReference type="ARBA" id="ARBA00022692"/>
    </source>
</evidence>
<keyword evidence="5 12" id="KW-0812">Transmembrane</keyword>
<accession>A0A6J6H0A8</accession>
<keyword evidence="3" id="KW-1003">Cell membrane</keyword>
<feature type="transmembrane region" description="Helical" evidence="12">
    <location>
        <begin position="178"/>
        <end position="200"/>
    </location>
</feature>
<feature type="domain" description="Peptidase M48" evidence="13">
    <location>
        <begin position="106"/>
        <end position="310"/>
    </location>
</feature>
<dbReference type="GO" id="GO:0005886">
    <property type="term" value="C:plasma membrane"/>
    <property type="evidence" value="ECO:0007669"/>
    <property type="project" value="UniProtKB-SubCell"/>
</dbReference>
<evidence type="ECO:0000256" key="6">
    <source>
        <dbReference type="ARBA" id="ARBA00022723"/>
    </source>
</evidence>
<dbReference type="PANTHER" id="PTHR43221:SF1">
    <property type="entry name" value="PROTEASE HTPX"/>
    <property type="match status" value="1"/>
</dbReference>
<dbReference type="EMBL" id="CAEZUX010000008">
    <property type="protein sequence ID" value="CAB4607122.1"/>
    <property type="molecule type" value="Genomic_DNA"/>
</dbReference>
<sequence>MGWLLTAHLFTGGLVRLMPSSSRLQRQRKVDGYAIAAIAPVVALLPAWLTAIAAIWWVVQLFVQINFGVFALSAFLMGALLFVRPVQRIVLQRLLGARTPTRAEHDALHRAWNVVAQANHIAPGDFVLAVADSEDLNAFASGGHLVVVSSWAIENLSHEKLVGVLAHELSHHIGMHTIALTVGQWLTIPIILLARIGFLLQNIAHAATDTFARRENTAAFVGRTIAGVLTIVSWLFLSMITISQVIGNAVGKGAEFKADETVVSMGFGNELRDALRIVVNAGHGERATHWRDRLVTAHPPARTRIARIEAQLRRTPKGRPR</sequence>
<dbReference type="GO" id="GO:0004222">
    <property type="term" value="F:metalloendopeptidase activity"/>
    <property type="evidence" value="ECO:0007669"/>
    <property type="project" value="InterPro"/>
</dbReference>
<comment type="cofactor">
    <cofactor evidence="1">
        <name>Zn(2+)</name>
        <dbReference type="ChEBI" id="CHEBI:29105"/>
    </cofactor>
</comment>
<evidence type="ECO:0000256" key="4">
    <source>
        <dbReference type="ARBA" id="ARBA00022670"/>
    </source>
</evidence>
<feature type="transmembrane region" description="Helical" evidence="12">
    <location>
        <begin position="33"/>
        <end position="59"/>
    </location>
</feature>
<evidence type="ECO:0000256" key="11">
    <source>
        <dbReference type="ARBA" id="ARBA00023136"/>
    </source>
</evidence>
<dbReference type="GO" id="GO:0046872">
    <property type="term" value="F:metal ion binding"/>
    <property type="evidence" value="ECO:0007669"/>
    <property type="project" value="UniProtKB-KW"/>
</dbReference>
<name>A0A6J6H0A8_9ZZZZ</name>
<keyword evidence="8" id="KW-0862">Zinc</keyword>
<evidence type="ECO:0000313" key="14">
    <source>
        <dbReference type="EMBL" id="CAB4607122.1"/>
    </source>
</evidence>
<keyword evidence="6" id="KW-0479">Metal-binding</keyword>
<gene>
    <name evidence="14" type="ORF">UFOPK1874_00183</name>
</gene>
<evidence type="ECO:0000256" key="1">
    <source>
        <dbReference type="ARBA" id="ARBA00001947"/>
    </source>
</evidence>
<dbReference type="InterPro" id="IPR001915">
    <property type="entry name" value="Peptidase_M48"/>
</dbReference>
<proteinExistence type="predicted"/>
<keyword evidence="4" id="KW-0645">Protease</keyword>
<evidence type="ECO:0000256" key="2">
    <source>
        <dbReference type="ARBA" id="ARBA00004651"/>
    </source>
</evidence>
<keyword evidence="10" id="KW-0482">Metalloprotease</keyword>
<protein>
    <submittedName>
        <fullName evidence="14">Unannotated protein</fullName>
    </submittedName>
</protein>
<dbReference type="InterPro" id="IPR050083">
    <property type="entry name" value="HtpX_protease"/>
</dbReference>
<evidence type="ECO:0000256" key="8">
    <source>
        <dbReference type="ARBA" id="ARBA00022833"/>
    </source>
</evidence>